<keyword evidence="3" id="KW-1185">Reference proteome</keyword>
<accession>A0A2N5M2B6</accession>
<keyword evidence="1" id="KW-0472">Membrane</keyword>
<dbReference type="RefSeq" id="WP_101644750.1">
    <property type="nucleotide sequence ID" value="NZ_PGUY01000058.1"/>
</dbReference>
<dbReference type="Proteomes" id="UP000234748">
    <property type="component" value="Unassembled WGS sequence"/>
</dbReference>
<organism evidence="2 3">
    <name type="scientific">Peribacillus deserti</name>
    <dbReference type="NCBI Taxonomy" id="673318"/>
    <lineage>
        <taxon>Bacteria</taxon>
        <taxon>Bacillati</taxon>
        <taxon>Bacillota</taxon>
        <taxon>Bacilli</taxon>
        <taxon>Bacillales</taxon>
        <taxon>Bacillaceae</taxon>
        <taxon>Peribacillus</taxon>
    </lineage>
</organism>
<dbReference type="EMBL" id="PGUY01000058">
    <property type="protein sequence ID" value="PLT28507.1"/>
    <property type="molecule type" value="Genomic_DNA"/>
</dbReference>
<evidence type="ECO:0000256" key="1">
    <source>
        <dbReference type="SAM" id="Phobius"/>
    </source>
</evidence>
<sequence>MTKRAYFYPFVILVILLAILFAENIRLETKLPSEGWSRSYNLKAESSSLAKPFTLNQIAYFSEDNQIAEIACTDTMECTKKTRAKTAVPGNSEIWIDNTKTVYQDGTNLFLVKNGETSQIAADITNVKTSENFVLYWKDQKLYQFNPSTEKSKLVSSFDYPITDITFFNKTFVVAEEVNRGKFQLTYFNENRTDFKAIPLPDITFINGENLEGIKYSQQGDSLFFMLNTMRLSQGNKEYDLLEFVQDIYQTQKTPKLQKVELADYETGTALQNPRNMNFRQKQSGGELLFSAYGHRFSKYEGYNLYSAEKVNGIWRAKRVSTTKDLPVQPFWLGDDKILWTNFTGKMNTLYGTASNSEAIHKSEKITKEDMKFAAANTVSGSFGSFIILLFTMLWVILPCIYFTVLFFVKGNLFEDETKRWIVLIPILLYTVSQLYTFNTSFRKESYIFAPDYLTFQGSFIVWPVIVALISWGLLKISKIRDVNPAGRFFYFAVIDTLIIVFLIGPYVL</sequence>
<feature type="transmembrane region" description="Helical" evidence="1">
    <location>
        <begin position="421"/>
        <end position="438"/>
    </location>
</feature>
<protein>
    <submittedName>
        <fullName evidence="2">Uncharacterized protein</fullName>
    </submittedName>
</protein>
<reference evidence="2 3" key="1">
    <citation type="submission" date="2017-11" db="EMBL/GenBank/DDBJ databases">
        <title>Comparitive Functional Genomics of Dry Heat Resistant strains isolated from the Viking Spacecraft.</title>
        <authorList>
            <person name="Seuylemezian A."/>
            <person name="Cooper K."/>
            <person name="Vaishampayan P."/>
        </authorList>
    </citation>
    <scope>NUCLEOTIDE SEQUENCE [LARGE SCALE GENOMIC DNA]</scope>
    <source>
        <strain evidence="2 3">V1-29</strain>
    </source>
</reference>
<feature type="transmembrane region" description="Helical" evidence="1">
    <location>
        <begin position="5"/>
        <end position="22"/>
    </location>
</feature>
<keyword evidence="1" id="KW-0812">Transmembrane</keyword>
<name>A0A2N5M2B6_9BACI</name>
<keyword evidence="1" id="KW-1133">Transmembrane helix</keyword>
<evidence type="ECO:0000313" key="3">
    <source>
        <dbReference type="Proteomes" id="UP000234748"/>
    </source>
</evidence>
<feature type="transmembrane region" description="Helical" evidence="1">
    <location>
        <begin position="458"/>
        <end position="477"/>
    </location>
</feature>
<dbReference type="AlphaFoldDB" id="A0A2N5M2B6"/>
<feature type="transmembrane region" description="Helical" evidence="1">
    <location>
        <begin position="386"/>
        <end position="409"/>
    </location>
</feature>
<comment type="caution">
    <text evidence="2">The sequence shown here is derived from an EMBL/GenBank/DDBJ whole genome shotgun (WGS) entry which is preliminary data.</text>
</comment>
<evidence type="ECO:0000313" key="2">
    <source>
        <dbReference type="EMBL" id="PLT28507.1"/>
    </source>
</evidence>
<dbReference type="OrthoDB" id="2444734at2"/>
<feature type="transmembrane region" description="Helical" evidence="1">
    <location>
        <begin position="489"/>
        <end position="508"/>
    </location>
</feature>
<proteinExistence type="predicted"/>
<gene>
    <name evidence="2" type="ORF">CUU66_18075</name>
</gene>